<evidence type="ECO:0000313" key="2">
    <source>
        <dbReference type="EMBL" id="MCS3953386.1"/>
    </source>
</evidence>
<protein>
    <submittedName>
        <fullName evidence="2">Transposase</fullName>
    </submittedName>
</protein>
<accession>A0A9X2UBA4</accession>
<sequence length="153" mass="17693">MAEPRNITSLSGIKVTNLEDMEGLKKVVAKWKPDRSEIETCPKCGADDPKLYVKEWVERELRDRPVGNQPLLIKLKCCHYECQECVRSFQPEHPGLRENSTLTEALFEHVWNRTLSTETHKHIAQTTGIHESTVRKCFERAKRHLGKSPSLMR</sequence>
<organism evidence="2 3">
    <name type="scientific">Salinibacter ruber</name>
    <dbReference type="NCBI Taxonomy" id="146919"/>
    <lineage>
        <taxon>Bacteria</taxon>
        <taxon>Pseudomonadati</taxon>
        <taxon>Rhodothermota</taxon>
        <taxon>Rhodothermia</taxon>
        <taxon>Rhodothermales</taxon>
        <taxon>Salinibacteraceae</taxon>
        <taxon>Salinibacter</taxon>
    </lineage>
</organism>
<gene>
    <name evidence="2" type="ORF">GGP83_003361</name>
</gene>
<proteinExistence type="predicted"/>
<dbReference type="RefSeq" id="WP_259082626.1">
    <property type="nucleotide sequence ID" value="NZ_JANTZV010000023.1"/>
</dbReference>
<comment type="caution">
    <text evidence="2">The sequence shown here is derived from an EMBL/GenBank/DDBJ whole genome shotgun (WGS) entry which is preliminary data.</text>
</comment>
<evidence type="ECO:0000313" key="3">
    <source>
        <dbReference type="Proteomes" id="UP001155010"/>
    </source>
</evidence>
<dbReference type="EMBL" id="JANUBB010000025">
    <property type="protein sequence ID" value="MCS3953386.1"/>
    <property type="molecule type" value="Genomic_DNA"/>
</dbReference>
<evidence type="ECO:0000259" key="1">
    <source>
        <dbReference type="Pfam" id="PF14690"/>
    </source>
</evidence>
<dbReference type="Proteomes" id="UP001155010">
    <property type="component" value="Unassembled WGS sequence"/>
</dbReference>
<dbReference type="Pfam" id="PF14690">
    <property type="entry name" value="Zn_ribbon_ISL3"/>
    <property type="match status" value="1"/>
</dbReference>
<dbReference type="AlphaFoldDB" id="A0A9X2UBA4"/>
<dbReference type="InterPro" id="IPR029261">
    <property type="entry name" value="Transposase_Znf"/>
</dbReference>
<name>A0A9X2UBA4_9BACT</name>
<reference evidence="2" key="1">
    <citation type="submission" date="2022-08" db="EMBL/GenBank/DDBJ databases">
        <title>Genomic Encyclopedia of Type Strains, Phase V (KMG-V): Genome sequencing to study the core and pangenomes of soil and plant-associated prokaryotes.</title>
        <authorList>
            <person name="Whitman W."/>
        </authorList>
    </citation>
    <scope>NUCLEOTIDE SEQUENCE</scope>
    <source>
        <strain evidence="2">SP2017</strain>
    </source>
</reference>
<feature type="domain" description="Transposase IS204/IS1001/IS1096/IS1165 zinc-finger" evidence="1">
    <location>
        <begin position="40"/>
        <end position="85"/>
    </location>
</feature>